<dbReference type="Proteomes" id="UP001595926">
    <property type="component" value="Unassembled WGS sequence"/>
</dbReference>
<accession>A0ABV9TEF0</accession>
<keyword evidence="2" id="KW-1185">Reference proteome</keyword>
<proteinExistence type="predicted"/>
<dbReference type="EMBL" id="JBHSJH010000003">
    <property type="protein sequence ID" value="MFC4893129.1"/>
    <property type="molecule type" value="Genomic_DNA"/>
</dbReference>
<protein>
    <submittedName>
        <fullName evidence="1">Uncharacterized protein</fullName>
    </submittedName>
</protein>
<organism evidence="1 2">
    <name type="scientific">Pseudofrancisella aestuarii</name>
    <dbReference type="NCBI Taxonomy" id="2670347"/>
    <lineage>
        <taxon>Bacteria</taxon>
        <taxon>Pseudomonadati</taxon>
        <taxon>Pseudomonadota</taxon>
        <taxon>Gammaproteobacteria</taxon>
        <taxon>Thiotrichales</taxon>
        <taxon>Francisellaceae</taxon>
        <taxon>Pseudofrancisella</taxon>
    </lineage>
</organism>
<reference evidence="2" key="1">
    <citation type="journal article" date="2019" name="Int. J. Syst. Evol. Microbiol.">
        <title>The Global Catalogue of Microorganisms (GCM) 10K type strain sequencing project: providing services to taxonomists for standard genome sequencing and annotation.</title>
        <authorList>
            <consortium name="The Broad Institute Genomics Platform"/>
            <consortium name="The Broad Institute Genome Sequencing Center for Infectious Disease"/>
            <person name="Wu L."/>
            <person name="Ma J."/>
        </authorList>
    </citation>
    <scope>NUCLEOTIDE SEQUENCE [LARGE SCALE GENOMIC DNA]</scope>
    <source>
        <strain evidence="2">CGMCC 1.13718</strain>
    </source>
</reference>
<gene>
    <name evidence="1" type="ORF">ACFPDQ_08715</name>
</gene>
<evidence type="ECO:0000313" key="2">
    <source>
        <dbReference type="Proteomes" id="UP001595926"/>
    </source>
</evidence>
<evidence type="ECO:0000313" key="1">
    <source>
        <dbReference type="EMBL" id="MFC4893129.1"/>
    </source>
</evidence>
<name>A0ABV9TEF0_9GAMM</name>
<comment type="caution">
    <text evidence="1">The sequence shown here is derived from an EMBL/GenBank/DDBJ whole genome shotgun (WGS) entry which is preliminary data.</text>
</comment>
<dbReference type="RefSeq" id="WP_119330890.1">
    <property type="nucleotide sequence ID" value="NZ_JBHSJH010000003.1"/>
</dbReference>
<sequence length="112" mass="13707">MKKPNFDFNKIDYDENFTAKKYEFSIDQLNKETNEIKDLFKLIQLVRLDRIKNQEEYTKHRRKLINDRMSLERQVIETKKSYSKQIMSLHEEYNSVKSNVEKELTELRKKLS</sequence>